<gene>
    <name evidence="2" type="ORF">AFK76_12555</name>
</gene>
<feature type="transmembrane region" description="Helical" evidence="1">
    <location>
        <begin position="104"/>
        <end position="123"/>
    </location>
</feature>
<evidence type="ECO:0000313" key="2">
    <source>
        <dbReference type="EMBL" id="KPD20473.1"/>
    </source>
</evidence>
<dbReference type="AlphaFoldDB" id="A0A837N696"/>
<dbReference type="InterPro" id="IPR021737">
    <property type="entry name" value="Phage_phiKZ_Orf197"/>
</dbReference>
<comment type="caution">
    <text evidence="2">The sequence shown here is derived from an EMBL/GenBank/DDBJ whole genome shotgun (WGS) entry which is preliminary data.</text>
</comment>
<keyword evidence="1" id="KW-0472">Membrane</keyword>
<keyword evidence="3" id="KW-1185">Reference proteome</keyword>
<sequence>MIDHFVILALLILAHVVGDFYLQTSRSIKSKSSQGAKTSILANLRHAASHTLLALIVLLFTSSFEFTLIWASLVIGGTHFVIDLIKSHLPKCKGSLLCFNVDQLLHFIVILSVWAYLFGYFAFINVDTLRHAITLEFVAITLSYLLILKPTSIVIQFVLKPWRLSNNTDSYSQGSEESLDKAGSLIGILERFIILTLILMNQFTAIGFVIAAKSILRFKDESKHEYVLLGTVTSLSIVLLIGLITQSILAY</sequence>
<feature type="transmembrane region" description="Helical" evidence="1">
    <location>
        <begin position="226"/>
        <end position="249"/>
    </location>
</feature>
<feature type="transmembrane region" description="Helical" evidence="1">
    <location>
        <begin position="135"/>
        <end position="159"/>
    </location>
</feature>
<accession>A0A837N696</accession>
<keyword evidence="1" id="KW-1133">Transmembrane helix</keyword>
<proteinExistence type="predicted"/>
<organism evidence="2 3">
    <name type="scientific">Idiomarina zobellii</name>
    <dbReference type="NCBI Taxonomy" id="86103"/>
    <lineage>
        <taxon>Bacteria</taxon>
        <taxon>Pseudomonadati</taxon>
        <taxon>Pseudomonadota</taxon>
        <taxon>Gammaproteobacteria</taxon>
        <taxon>Alteromonadales</taxon>
        <taxon>Idiomarinaceae</taxon>
        <taxon>Idiomarina</taxon>
    </lineage>
</organism>
<keyword evidence="1" id="KW-0812">Transmembrane</keyword>
<feature type="transmembrane region" description="Helical" evidence="1">
    <location>
        <begin position="6"/>
        <end position="22"/>
    </location>
</feature>
<feature type="transmembrane region" description="Helical" evidence="1">
    <location>
        <begin position="192"/>
        <end position="214"/>
    </location>
</feature>
<evidence type="ECO:0000313" key="3">
    <source>
        <dbReference type="Proteomes" id="UP000053030"/>
    </source>
</evidence>
<name>A0A837N696_9GAMM</name>
<reference evidence="2 3" key="1">
    <citation type="submission" date="2015-08" db="EMBL/GenBank/DDBJ databases">
        <title>Genome sequencing and assembly of the deep-sea bacterium Idiomarina zobellii.</title>
        <authorList>
            <person name="Mithoefer S.D."/>
            <person name="Rheaume B.A."/>
            <person name="MacLea K.S."/>
        </authorList>
    </citation>
    <scope>NUCLEOTIDE SEQUENCE [LARGE SCALE GENOMIC DNA]</scope>
    <source>
        <strain evidence="2 3">KMM 231</strain>
    </source>
</reference>
<protein>
    <recommendedName>
        <fullName evidence="4">DUF3307 domain-containing protein</fullName>
    </recommendedName>
</protein>
<dbReference type="Pfam" id="PF11750">
    <property type="entry name" value="DUF3307"/>
    <property type="match status" value="1"/>
</dbReference>
<dbReference type="EMBL" id="LHSG01000027">
    <property type="protein sequence ID" value="KPD20473.1"/>
    <property type="molecule type" value="Genomic_DNA"/>
</dbReference>
<dbReference type="Proteomes" id="UP000053030">
    <property type="component" value="Unassembled WGS sequence"/>
</dbReference>
<evidence type="ECO:0000256" key="1">
    <source>
        <dbReference type="SAM" id="Phobius"/>
    </source>
</evidence>
<evidence type="ECO:0008006" key="4">
    <source>
        <dbReference type="Google" id="ProtNLM"/>
    </source>
</evidence>
<feature type="transmembrane region" description="Helical" evidence="1">
    <location>
        <begin position="52"/>
        <end position="75"/>
    </location>
</feature>
<dbReference type="RefSeq" id="WP_053954632.1">
    <property type="nucleotide sequence ID" value="NZ_FNCB01000028.1"/>
</dbReference>